<reference evidence="1" key="1">
    <citation type="submission" date="2018-05" db="EMBL/GenBank/DDBJ databases">
        <authorList>
            <person name="Lanie J.A."/>
            <person name="Ng W.-L."/>
            <person name="Kazmierczak K.M."/>
            <person name="Andrzejewski T.M."/>
            <person name="Davidsen T.M."/>
            <person name="Wayne K.J."/>
            <person name="Tettelin H."/>
            <person name="Glass J.I."/>
            <person name="Rusch D."/>
            <person name="Podicherti R."/>
            <person name="Tsui H.-C.T."/>
            <person name="Winkler M.E."/>
        </authorList>
    </citation>
    <scope>NUCLEOTIDE SEQUENCE</scope>
</reference>
<sequence length="241" mass="28309">MNKELNKEWIDWINLNISRGSEKEGIYEILIDEGFDPSDVERQMGYQPKVDIDNIPKYTPVGFKKEKLNAKLFAKIKAFYEENKKNSEVEIIEGFIHTSQDKQPASRLVNLSENLKKEIHMSLKPVLEEWSNTQLEPTFVYGIRIYGRDAVLKEHRDREQTHKVSAIINVDQEVDSDWPLVIDDHQYQKHHIYLDPGEVLFYEGARLKHGRPIPFNGQNYANIFCHFKISEDIFKKTKRCS</sequence>
<organism evidence="1">
    <name type="scientific">marine metagenome</name>
    <dbReference type="NCBI Taxonomy" id="408172"/>
    <lineage>
        <taxon>unclassified sequences</taxon>
        <taxon>metagenomes</taxon>
        <taxon>ecological metagenomes</taxon>
    </lineage>
</organism>
<gene>
    <name evidence="1" type="ORF">METZ01_LOCUS179500</name>
</gene>
<name>A0A382CKI3_9ZZZZ</name>
<proteinExistence type="predicted"/>
<dbReference type="AlphaFoldDB" id="A0A382CKI3"/>
<accession>A0A382CKI3</accession>
<dbReference type="EMBL" id="UINC01034978">
    <property type="protein sequence ID" value="SVB26646.1"/>
    <property type="molecule type" value="Genomic_DNA"/>
</dbReference>
<evidence type="ECO:0000313" key="1">
    <source>
        <dbReference type="EMBL" id="SVB26646.1"/>
    </source>
</evidence>
<protein>
    <recommendedName>
        <fullName evidence="2">Prolyl 4-hydroxylase alpha subunit Fe(2+) 2OG dioxygenase domain-containing protein</fullName>
    </recommendedName>
</protein>
<evidence type="ECO:0008006" key="2">
    <source>
        <dbReference type="Google" id="ProtNLM"/>
    </source>
</evidence>